<organism evidence="2 3">
    <name type="scientific">Ustilago bromivora</name>
    <dbReference type="NCBI Taxonomy" id="307758"/>
    <lineage>
        <taxon>Eukaryota</taxon>
        <taxon>Fungi</taxon>
        <taxon>Dikarya</taxon>
        <taxon>Basidiomycota</taxon>
        <taxon>Ustilaginomycotina</taxon>
        <taxon>Ustilaginomycetes</taxon>
        <taxon>Ustilaginales</taxon>
        <taxon>Ustilaginaceae</taxon>
        <taxon>Ustilago</taxon>
    </lineage>
</organism>
<dbReference type="Proteomes" id="UP000179920">
    <property type="component" value="Chromosome IX"/>
</dbReference>
<evidence type="ECO:0000259" key="1">
    <source>
        <dbReference type="Pfam" id="PF07727"/>
    </source>
</evidence>
<dbReference type="Pfam" id="PF07727">
    <property type="entry name" value="RVT_2"/>
    <property type="match status" value="1"/>
</dbReference>
<accession>A0A1K0G6K2</accession>
<reference evidence="3" key="1">
    <citation type="submission" date="2016-04" db="EMBL/GenBank/DDBJ databases">
        <authorList>
            <person name="Guldener U."/>
            <person name="Guldener U."/>
        </authorList>
    </citation>
    <scope>NUCLEOTIDE SEQUENCE [LARGE SCALE GENOMIC DNA]</scope>
    <source>
        <strain evidence="3">UB2112</strain>
    </source>
</reference>
<gene>
    <name evidence="2" type="ORF">UBRO_20744</name>
</gene>
<evidence type="ECO:0000313" key="2">
    <source>
        <dbReference type="EMBL" id="SAM83165.1"/>
    </source>
</evidence>
<name>A0A1K0G6K2_9BASI</name>
<dbReference type="EMBL" id="LT558125">
    <property type="protein sequence ID" value="SAM83165.1"/>
    <property type="molecule type" value="Genomic_DNA"/>
</dbReference>
<protein>
    <recommendedName>
        <fullName evidence="1">Reverse transcriptase Ty1/copia-type domain-containing protein</fullName>
    </recommendedName>
</protein>
<dbReference type="InterPro" id="IPR013103">
    <property type="entry name" value="RVT_2"/>
</dbReference>
<evidence type="ECO:0000313" key="3">
    <source>
        <dbReference type="Proteomes" id="UP000179920"/>
    </source>
</evidence>
<dbReference type="AlphaFoldDB" id="A0A1K0G6K2"/>
<dbReference type="InterPro" id="IPR043502">
    <property type="entry name" value="DNA/RNA_pol_sf"/>
</dbReference>
<feature type="domain" description="Reverse transcriptase Ty1/copia-type" evidence="1">
    <location>
        <begin position="2"/>
        <end position="162"/>
    </location>
</feature>
<proteinExistence type="predicted"/>
<sequence>MSTTFLNRKIDKTVHVQIPPTFESHKNNGKCYHLKKALYGLKQAGRLWHTALDKQLRAFGFKQCRAEPCVYVRGIKDAMVILAIYVDDLLVIGVTLSLVKPVRQQLSSVFSITDQGNISHIIGMNVKYDCEAHTLSINQSGYIEGTLEKFGMNDAWTVRSPATEGINVMGLSAVARLEPEIYCKGRLESTSAKSTVKAFYYLSCWNLS</sequence>
<dbReference type="SUPFAM" id="SSF56672">
    <property type="entry name" value="DNA/RNA polymerases"/>
    <property type="match status" value="1"/>
</dbReference>